<sequence length="59" mass="6814">EITLRKQSEQKVTIEKLGALSRNPYALRDNLVMDDEEFSEQELMNFKKAGGDAYVNHNK</sequence>
<dbReference type="Gene3D" id="3.20.20.140">
    <property type="entry name" value="Metal-dependent hydrolases"/>
    <property type="match status" value="1"/>
</dbReference>
<organism evidence="1">
    <name type="scientific">marine sediment metagenome</name>
    <dbReference type="NCBI Taxonomy" id="412755"/>
    <lineage>
        <taxon>unclassified sequences</taxon>
        <taxon>metagenomes</taxon>
        <taxon>ecological metagenomes</taxon>
    </lineage>
</organism>
<reference evidence="1" key="1">
    <citation type="journal article" date="2014" name="Front. Microbiol.">
        <title>High frequency of phylogenetically diverse reductive dehalogenase-homologous genes in deep subseafloor sedimentary metagenomes.</title>
        <authorList>
            <person name="Kawai M."/>
            <person name="Futagami T."/>
            <person name="Toyoda A."/>
            <person name="Takaki Y."/>
            <person name="Nishi S."/>
            <person name="Hori S."/>
            <person name="Arai W."/>
            <person name="Tsubouchi T."/>
            <person name="Morono Y."/>
            <person name="Uchiyama I."/>
            <person name="Ito T."/>
            <person name="Fujiyama A."/>
            <person name="Inagaki F."/>
            <person name="Takami H."/>
        </authorList>
    </citation>
    <scope>NUCLEOTIDE SEQUENCE</scope>
    <source>
        <strain evidence="1">Expedition CK06-06</strain>
    </source>
</reference>
<comment type="caution">
    <text evidence="1">The sequence shown here is derived from an EMBL/GenBank/DDBJ whole genome shotgun (WGS) entry which is preliminary data.</text>
</comment>
<protein>
    <submittedName>
        <fullName evidence="1">Uncharacterized protein</fullName>
    </submittedName>
</protein>
<feature type="non-terminal residue" evidence="1">
    <location>
        <position position="1"/>
    </location>
</feature>
<dbReference type="AlphaFoldDB" id="X0ZCC8"/>
<gene>
    <name evidence="1" type="ORF">S01H4_06598</name>
</gene>
<dbReference type="EMBL" id="BART01002057">
    <property type="protein sequence ID" value="GAG55872.1"/>
    <property type="molecule type" value="Genomic_DNA"/>
</dbReference>
<evidence type="ECO:0000313" key="1">
    <source>
        <dbReference type="EMBL" id="GAG55872.1"/>
    </source>
</evidence>
<name>X0ZCC8_9ZZZZ</name>
<proteinExistence type="predicted"/>
<accession>X0ZCC8</accession>